<feature type="domain" description="ABC transporter" evidence="6">
    <location>
        <begin position="330"/>
        <end position="545"/>
    </location>
</feature>
<keyword evidence="8" id="KW-1185">Reference proteome</keyword>
<sequence>MPASHGEPPASVDLVDIAVTFPRRAGAVLSGVTLRIERGEQVVVFGPSGAGKSTLLSVITGMIPHAVSATLGGTARIAGLDTRAVEVAELSRHVGLVAQDPDASICLPSVDQELALPLENRGVEPALIAARIDAALRAVGALELRERASDELSGGETQRIALAAAVIGEPDVLLLDEPTSMLDAAGIRSVQRAIGTAVERYGPAVVLVEHRLDEFSGDRGVAGLPERSIVLGEGGTILHDGPTATVLVEAGPALHAAGCWLPLEVELQAVFGSAGGLKSSTVRAGLREWAAEDADQPEQEGGPHDPRPLVLAANDLGISRDPSVARHRSARWTRFARRRVPAPPALLIARASIQLRAGEIVAVLGANGSGKTSLLLTLAGLLPPATGAIVGDRPGMVFQNPEHQFVASSVRGELAHNLQRTQLPLIDRLLAAHRLQHVAEQNPHRLSGGEKRRLSVAAMLAHRRVCLIADEPTFGLDRTNTIALIAAFQTISEEGRGILFSSHDLRTAATLAHRAIVISDGSLVMDGPIFDLLGRPDLVAAAGLSVPPLLSWLHENVDTAEQMRQVLRRLDAAVAGASVASAGEPATSLGAWP</sequence>
<gene>
    <name evidence="7" type="ORF">GCM10022381_04120</name>
</gene>
<evidence type="ECO:0000256" key="2">
    <source>
        <dbReference type="ARBA" id="ARBA00022448"/>
    </source>
</evidence>
<dbReference type="Pfam" id="PF00005">
    <property type="entry name" value="ABC_tran"/>
    <property type="match status" value="2"/>
</dbReference>
<comment type="similarity">
    <text evidence="1">Belongs to the ABC transporter superfamily.</text>
</comment>
<evidence type="ECO:0000259" key="6">
    <source>
        <dbReference type="PROSITE" id="PS50893"/>
    </source>
</evidence>
<dbReference type="CDD" id="cd03225">
    <property type="entry name" value="ABC_cobalt_CbiO_domain1"/>
    <property type="match status" value="2"/>
</dbReference>
<feature type="domain" description="ABC transporter" evidence="6">
    <location>
        <begin position="12"/>
        <end position="258"/>
    </location>
</feature>
<dbReference type="Proteomes" id="UP001501803">
    <property type="component" value="Unassembled WGS sequence"/>
</dbReference>
<name>A0ABP7K2A9_9MICO</name>
<evidence type="ECO:0000313" key="8">
    <source>
        <dbReference type="Proteomes" id="UP001501803"/>
    </source>
</evidence>
<dbReference type="InterPro" id="IPR017871">
    <property type="entry name" value="ABC_transporter-like_CS"/>
</dbReference>
<feature type="region of interest" description="Disordered" evidence="5">
    <location>
        <begin position="290"/>
        <end position="310"/>
    </location>
</feature>
<protein>
    <recommendedName>
        <fullName evidence="6">ABC transporter domain-containing protein</fullName>
    </recommendedName>
</protein>
<dbReference type="PANTHER" id="PTHR43553:SF24">
    <property type="entry name" value="ENERGY-COUPLING FACTOR TRANSPORTER ATP-BINDING PROTEIN ECFA1"/>
    <property type="match status" value="1"/>
</dbReference>
<dbReference type="PANTHER" id="PTHR43553">
    <property type="entry name" value="HEAVY METAL TRANSPORTER"/>
    <property type="match status" value="1"/>
</dbReference>
<keyword evidence="4" id="KW-0067">ATP-binding</keyword>
<dbReference type="SUPFAM" id="SSF52540">
    <property type="entry name" value="P-loop containing nucleoside triphosphate hydrolases"/>
    <property type="match status" value="2"/>
</dbReference>
<accession>A0ABP7K2A9</accession>
<evidence type="ECO:0000313" key="7">
    <source>
        <dbReference type="EMBL" id="GAA3863265.1"/>
    </source>
</evidence>
<organism evidence="7 8">
    <name type="scientific">Leifsonia kafniensis</name>
    <dbReference type="NCBI Taxonomy" id="475957"/>
    <lineage>
        <taxon>Bacteria</taxon>
        <taxon>Bacillati</taxon>
        <taxon>Actinomycetota</taxon>
        <taxon>Actinomycetes</taxon>
        <taxon>Micrococcales</taxon>
        <taxon>Microbacteriaceae</taxon>
        <taxon>Leifsonia</taxon>
    </lineage>
</organism>
<dbReference type="InterPro" id="IPR003439">
    <property type="entry name" value="ABC_transporter-like_ATP-bd"/>
</dbReference>
<evidence type="ECO:0000256" key="1">
    <source>
        <dbReference type="ARBA" id="ARBA00005417"/>
    </source>
</evidence>
<proteinExistence type="inferred from homology"/>
<reference evidence="8" key="1">
    <citation type="journal article" date="2019" name="Int. J. Syst. Evol. Microbiol.">
        <title>The Global Catalogue of Microorganisms (GCM) 10K type strain sequencing project: providing services to taxonomists for standard genome sequencing and annotation.</title>
        <authorList>
            <consortium name="The Broad Institute Genomics Platform"/>
            <consortium name="The Broad Institute Genome Sequencing Center for Infectious Disease"/>
            <person name="Wu L."/>
            <person name="Ma J."/>
        </authorList>
    </citation>
    <scope>NUCLEOTIDE SEQUENCE [LARGE SCALE GENOMIC DNA]</scope>
    <source>
        <strain evidence="8">JCM 17021</strain>
    </source>
</reference>
<evidence type="ECO:0000256" key="5">
    <source>
        <dbReference type="SAM" id="MobiDB-lite"/>
    </source>
</evidence>
<evidence type="ECO:0000256" key="4">
    <source>
        <dbReference type="ARBA" id="ARBA00022840"/>
    </source>
</evidence>
<dbReference type="InterPro" id="IPR027417">
    <property type="entry name" value="P-loop_NTPase"/>
</dbReference>
<dbReference type="PROSITE" id="PS50893">
    <property type="entry name" value="ABC_TRANSPORTER_2"/>
    <property type="match status" value="2"/>
</dbReference>
<dbReference type="InterPro" id="IPR015856">
    <property type="entry name" value="ABC_transpr_CbiO/EcfA_su"/>
</dbReference>
<dbReference type="SMART" id="SM00382">
    <property type="entry name" value="AAA"/>
    <property type="match status" value="2"/>
</dbReference>
<dbReference type="RefSeq" id="WP_345061783.1">
    <property type="nucleotide sequence ID" value="NZ_BAABCN010000002.1"/>
</dbReference>
<dbReference type="EMBL" id="BAABCN010000002">
    <property type="protein sequence ID" value="GAA3863265.1"/>
    <property type="molecule type" value="Genomic_DNA"/>
</dbReference>
<dbReference type="PROSITE" id="PS00211">
    <property type="entry name" value="ABC_TRANSPORTER_1"/>
    <property type="match status" value="1"/>
</dbReference>
<evidence type="ECO:0000256" key="3">
    <source>
        <dbReference type="ARBA" id="ARBA00022741"/>
    </source>
</evidence>
<dbReference type="InterPro" id="IPR003593">
    <property type="entry name" value="AAA+_ATPase"/>
</dbReference>
<comment type="caution">
    <text evidence="7">The sequence shown here is derived from an EMBL/GenBank/DDBJ whole genome shotgun (WGS) entry which is preliminary data.</text>
</comment>
<keyword evidence="3" id="KW-0547">Nucleotide-binding</keyword>
<dbReference type="Gene3D" id="3.40.50.300">
    <property type="entry name" value="P-loop containing nucleotide triphosphate hydrolases"/>
    <property type="match status" value="2"/>
</dbReference>
<keyword evidence="2" id="KW-0813">Transport</keyword>
<dbReference type="InterPro" id="IPR050095">
    <property type="entry name" value="ECF_ABC_transporter_ATP-bd"/>
</dbReference>